<organism evidence="1 2">
    <name type="scientific">Paenibacillus harenae</name>
    <dbReference type="NCBI Taxonomy" id="306543"/>
    <lineage>
        <taxon>Bacteria</taxon>
        <taxon>Bacillati</taxon>
        <taxon>Bacillota</taxon>
        <taxon>Bacilli</taxon>
        <taxon>Bacillales</taxon>
        <taxon>Paenibacillaceae</taxon>
        <taxon>Paenibacillus</taxon>
    </lineage>
</organism>
<proteinExistence type="predicted"/>
<dbReference type="Proteomes" id="UP001229346">
    <property type="component" value="Unassembled WGS sequence"/>
</dbReference>
<gene>
    <name evidence="1" type="ORF">J2T15_003374</name>
</gene>
<protein>
    <submittedName>
        <fullName evidence="1">Glutathione synthase/RimK-type ligase-like ATP-grasp enzyme</fullName>
    </submittedName>
</protein>
<evidence type="ECO:0000313" key="1">
    <source>
        <dbReference type="EMBL" id="MDQ0113931.1"/>
    </source>
</evidence>
<dbReference type="PANTHER" id="PTHR21621">
    <property type="entry name" value="RIBOSOMAL PROTEIN S6 MODIFICATION PROTEIN"/>
    <property type="match status" value="1"/>
</dbReference>
<dbReference type="InterPro" id="IPR026838">
    <property type="entry name" value="YheC/D"/>
</dbReference>
<evidence type="ECO:0000313" key="2">
    <source>
        <dbReference type="Proteomes" id="UP001229346"/>
    </source>
</evidence>
<dbReference type="PANTHER" id="PTHR21621:SF0">
    <property type="entry name" value="BETA-CITRYLGLUTAMATE SYNTHASE B-RELATED"/>
    <property type="match status" value="1"/>
</dbReference>
<keyword evidence="2" id="KW-1185">Reference proteome</keyword>
<sequence>MIAKQIRYPGRKWLKHVSLWSDPLLREYLPDTMLFTPKNFIEMIDKYTVLFLKPDLGMKGKGVMKVTHDKDDYIIRTASCTHKYRSKKHAALKLKQLIKDKRYIVQQGIDLIQIQGNPIDFRALLHLKPDGDWRFFGIMGKVAAPNRFVTNHSNGGKAIRLYTALGVTKEDGQEWYKRIKEISLKIAAAMKEHFPKIAELGLDIAIDTDRKIWLVEANTKPQYQLFRYHSNPRLFGQIAASVRAIRSTSA</sequence>
<dbReference type="Pfam" id="PF14398">
    <property type="entry name" value="ATPgrasp_YheCD"/>
    <property type="match status" value="1"/>
</dbReference>
<dbReference type="SUPFAM" id="SSF56059">
    <property type="entry name" value="Glutathione synthetase ATP-binding domain-like"/>
    <property type="match status" value="1"/>
</dbReference>
<name>A0ABT9U2S5_PAEHA</name>
<dbReference type="RefSeq" id="WP_307205201.1">
    <property type="nucleotide sequence ID" value="NZ_JAUSSU010000006.1"/>
</dbReference>
<accession>A0ABT9U2S5</accession>
<comment type="caution">
    <text evidence="1">The sequence shown here is derived from an EMBL/GenBank/DDBJ whole genome shotgun (WGS) entry which is preliminary data.</text>
</comment>
<dbReference type="EMBL" id="JAUSSU010000006">
    <property type="protein sequence ID" value="MDQ0113931.1"/>
    <property type="molecule type" value="Genomic_DNA"/>
</dbReference>
<reference evidence="1 2" key="1">
    <citation type="submission" date="2023-07" db="EMBL/GenBank/DDBJ databases">
        <title>Sorghum-associated microbial communities from plants grown in Nebraska, USA.</title>
        <authorList>
            <person name="Schachtman D."/>
        </authorList>
    </citation>
    <scope>NUCLEOTIDE SEQUENCE [LARGE SCALE GENOMIC DNA]</scope>
    <source>
        <strain evidence="1 2">CC482</strain>
    </source>
</reference>
<dbReference type="Gene3D" id="3.30.470.20">
    <property type="entry name" value="ATP-grasp fold, B domain"/>
    <property type="match status" value="1"/>
</dbReference>